<proteinExistence type="predicted"/>
<reference evidence="3" key="1">
    <citation type="submission" date="2012-12" db="EMBL/GenBank/DDBJ databases">
        <authorList>
            <person name="Hellsten U."/>
            <person name="Grimwood J."/>
            <person name="Chapman J.A."/>
            <person name="Shapiro H."/>
            <person name="Aerts A."/>
            <person name="Otillar R.P."/>
            <person name="Terry A.Y."/>
            <person name="Boore J.L."/>
            <person name="Simakov O."/>
            <person name="Marletaz F."/>
            <person name="Cho S.-J."/>
            <person name="Edsinger-Gonzales E."/>
            <person name="Havlak P."/>
            <person name="Kuo D.-H."/>
            <person name="Larsson T."/>
            <person name="Lv J."/>
            <person name="Arendt D."/>
            <person name="Savage R."/>
            <person name="Osoegawa K."/>
            <person name="de Jong P."/>
            <person name="Lindberg D.R."/>
            <person name="Seaver E.C."/>
            <person name="Weisblat D.A."/>
            <person name="Putnam N.H."/>
            <person name="Grigoriev I.V."/>
            <person name="Rokhsar D.S."/>
        </authorList>
    </citation>
    <scope>NUCLEOTIDE SEQUENCE</scope>
    <source>
        <strain evidence="3">I ESC-2004</strain>
    </source>
</reference>
<dbReference type="EMBL" id="KB297068">
    <property type="protein sequence ID" value="ELU11006.1"/>
    <property type="molecule type" value="Genomic_DNA"/>
</dbReference>
<reference evidence="2" key="3">
    <citation type="submission" date="2015-06" db="UniProtKB">
        <authorList>
            <consortium name="EnsemblMetazoa"/>
        </authorList>
    </citation>
    <scope>IDENTIFICATION</scope>
</reference>
<gene>
    <name evidence="1" type="ORF">CAPTEDRAFT_224475</name>
</gene>
<dbReference type="Proteomes" id="UP000014760">
    <property type="component" value="Unassembled WGS sequence"/>
</dbReference>
<name>R7V3S8_CAPTE</name>
<evidence type="ECO:0000313" key="2">
    <source>
        <dbReference type="EnsemblMetazoa" id="CapteP224475"/>
    </source>
</evidence>
<dbReference type="EMBL" id="AMQN01005887">
    <property type="status" value="NOT_ANNOTATED_CDS"/>
    <property type="molecule type" value="Genomic_DNA"/>
</dbReference>
<dbReference type="HOGENOM" id="CLU_1817592_0_0_1"/>
<dbReference type="AlphaFoldDB" id="R7V3S8"/>
<reference evidence="1 3" key="2">
    <citation type="journal article" date="2013" name="Nature">
        <title>Insights into bilaterian evolution from three spiralian genomes.</title>
        <authorList>
            <person name="Simakov O."/>
            <person name="Marletaz F."/>
            <person name="Cho S.J."/>
            <person name="Edsinger-Gonzales E."/>
            <person name="Havlak P."/>
            <person name="Hellsten U."/>
            <person name="Kuo D.H."/>
            <person name="Larsson T."/>
            <person name="Lv J."/>
            <person name="Arendt D."/>
            <person name="Savage R."/>
            <person name="Osoegawa K."/>
            <person name="de Jong P."/>
            <person name="Grimwood J."/>
            <person name="Chapman J.A."/>
            <person name="Shapiro H."/>
            <person name="Aerts A."/>
            <person name="Otillar R.P."/>
            <person name="Terry A.Y."/>
            <person name="Boore J.L."/>
            <person name="Grigoriev I.V."/>
            <person name="Lindberg D.R."/>
            <person name="Seaver E.C."/>
            <person name="Weisblat D.A."/>
            <person name="Putnam N.H."/>
            <person name="Rokhsar D.S."/>
        </authorList>
    </citation>
    <scope>NUCLEOTIDE SEQUENCE</scope>
    <source>
        <strain evidence="1 3">I ESC-2004</strain>
    </source>
</reference>
<keyword evidence="3" id="KW-1185">Reference proteome</keyword>
<evidence type="ECO:0000313" key="3">
    <source>
        <dbReference type="Proteomes" id="UP000014760"/>
    </source>
</evidence>
<dbReference type="OrthoDB" id="10556058at2759"/>
<evidence type="ECO:0000313" key="1">
    <source>
        <dbReference type="EMBL" id="ELU11006.1"/>
    </source>
</evidence>
<dbReference type="EnsemblMetazoa" id="CapteT224475">
    <property type="protein sequence ID" value="CapteP224475"/>
    <property type="gene ID" value="CapteG224475"/>
</dbReference>
<accession>R7V3S8</accession>
<organism evidence="1">
    <name type="scientific">Capitella teleta</name>
    <name type="common">Polychaete worm</name>
    <dbReference type="NCBI Taxonomy" id="283909"/>
    <lineage>
        <taxon>Eukaryota</taxon>
        <taxon>Metazoa</taxon>
        <taxon>Spiralia</taxon>
        <taxon>Lophotrochozoa</taxon>
        <taxon>Annelida</taxon>
        <taxon>Polychaeta</taxon>
        <taxon>Sedentaria</taxon>
        <taxon>Scolecida</taxon>
        <taxon>Capitellidae</taxon>
        <taxon>Capitella</taxon>
    </lineage>
</organism>
<sequence>MARAENDDNNAIDIFNNLQRRGWCARWGDYCVPDAKVKFADCCKGLRCVCGKFWTQAKCQCKRQSAFGTLCKYVVDMSYIEFICLPLCSYILPHWNGQHLEESEGHGSSAKNNNIINAPAPGNTYHLNTAAFPISPSSSNKH</sequence>
<protein>
    <submittedName>
        <fullName evidence="1 2">Uncharacterized protein</fullName>
    </submittedName>
</protein>